<evidence type="ECO:0000256" key="1">
    <source>
        <dbReference type="ARBA" id="ARBA00006174"/>
    </source>
</evidence>
<dbReference type="Pfam" id="PF03972">
    <property type="entry name" value="MmgE_PrpD_N"/>
    <property type="match status" value="1"/>
</dbReference>
<dbReference type="AlphaFoldDB" id="A0A6J4JK94"/>
<dbReference type="SUPFAM" id="SSF103378">
    <property type="entry name" value="2-methylcitrate dehydratase PrpD"/>
    <property type="match status" value="1"/>
</dbReference>
<organism evidence="4">
    <name type="scientific">uncultured Acetobacteraceae bacterium</name>
    <dbReference type="NCBI Taxonomy" id="169975"/>
    <lineage>
        <taxon>Bacteria</taxon>
        <taxon>Pseudomonadati</taxon>
        <taxon>Pseudomonadota</taxon>
        <taxon>Alphaproteobacteria</taxon>
        <taxon>Acetobacterales</taxon>
        <taxon>Acetobacteraceae</taxon>
        <taxon>environmental samples</taxon>
    </lineage>
</organism>
<dbReference type="InterPro" id="IPR005656">
    <property type="entry name" value="MmgE_PrpD"/>
</dbReference>
<evidence type="ECO:0000313" key="4">
    <source>
        <dbReference type="EMBL" id="CAA9280662.1"/>
    </source>
</evidence>
<feature type="domain" description="MmgE/PrpD C-terminal" evidence="3">
    <location>
        <begin position="268"/>
        <end position="425"/>
    </location>
</feature>
<dbReference type="PANTHER" id="PTHR16943:SF8">
    <property type="entry name" value="2-METHYLCITRATE DEHYDRATASE"/>
    <property type="match status" value="1"/>
</dbReference>
<dbReference type="InterPro" id="IPR042183">
    <property type="entry name" value="MmgE/PrpD_sf_1"/>
</dbReference>
<name>A0A6J4JK94_9PROT</name>
<accession>A0A6J4JK94</accession>
<dbReference type="InterPro" id="IPR045336">
    <property type="entry name" value="MmgE_PrpD_N"/>
</dbReference>
<dbReference type="Gene3D" id="3.30.1330.120">
    <property type="entry name" value="2-methylcitrate dehydratase PrpD"/>
    <property type="match status" value="1"/>
</dbReference>
<comment type="similarity">
    <text evidence="1">Belongs to the PrpD family.</text>
</comment>
<feature type="domain" description="MmgE/PrpD N-terminal" evidence="2">
    <location>
        <begin position="9"/>
        <end position="247"/>
    </location>
</feature>
<proteinExistence type="inferred from homology"/>
<sequence length="445" mass="45656">MPTGATRLLAELVAEARWEDLPAAVRHEGVRSFVNWLGCAIGGAPHPGVAAAARVAAAAFGGAPEATLLGMRRRGDPMAAALVNGISSHVLDFDDTHESTLIHPSAPILSATLALAEARGAGGAELLAAFVLGVEAACRVGAAVSPAHYDAGWHITGTAGAIGAGAAAARLLRLDAERTAWAIGLAATQPVGLRVHFGAMAKSFHPGRAAQNGMLAALLAAEGFDAAPDAIEGRRGFAAVLSAAFAPERIAEGLGERWEIMRNTYKPFACGLVVHPVIDLCLRLRAEPGFSAGEVERVRLRVHPLVMDLTGKKEPTSGLEGKFSVFHAAAVALLDGAGGEAEFSDARVRASEVAELRRRVEAVVDEACGRTEAEVVVAVRGGAELRASTATPLGSLGNPMSDDGLGAKFLGLAAPVLGGEAAARLLGDAWRLPTHGDLGWIAADA</sequence>
<dbReference type="PANTHER" id="PTHR16943">
    <property type="entry name" value="2-METHYLCITRATE DEHYDRATASE-RELATED"/>
    <property type="match status" value="1"/>
</dbReference>
<dbReference type="InterPro" id="IPR036148">
    <property type="entry name" value="MmgE/PrpD_sf"/>
</dbReference>
<dbReference type="Gene3D" id="1.10.4100.10">
    <property type="entry name" value="2-methylcitrate dehydratase PrpD"/>
    <property type="match status" value="1"/>
</dbReference>
<dbReference type="InterPro" id="IPR042188">
    <property type="entry name" value="MmgE/PrpD_sf_2"/>
</dbReference>
<gene>
    <name evidence="4" type="ORF">AVDCRST_MAG04-3699</name>
</gene>
<dbReference type="GO" id="GO:0016829">
    <property type="term" value="F:lyase activity"/>
    <property type="evidence" value="ECO:0007669"/>
    <property type="project" value="InterPro"/>
</dbReference>
<protein>
    <submittedName>
        <fullName evidence="4">MmgE/PrpD family protein</fullName>
    </submittedName>
</protein>
<dbReference type="EMBL" id="CADCTL010000276">
    <property type="protein sequence ID" value="CAA9280662.1"/>
    <property type="molecule type" value="Genomic_DNA"/>
</dbReference>
<dbReference type="Pfam" id="PF19305">
    <property type="entry name" value="MmgE_PrpD_C"/>
    <property type="match status" value="1"/>
</dbReference>
<dbReference type="InterPro" id="IPR045337">
    <property type="entry name" value="MmgE_PrpD_C"/>
</dbReference>
<reference evidence="4" key="1">
    <citation type="submission" date="2020-02" db="EMBL/GenBank/DDBJ databases">
        <authorList>
            <person name="Meier V. D."/>
        </authorList>
    </citation>
    <scope>NUCLEOTIDE SEQUENCE</scope>
    <source>
        <strain evidence="4">AVDCRST_MAG04</strain>
    </source>
</reference>
<evidence type="ECO:0000259" key="3">
    <source>
        <dbReference type="Pfam" id="PF19305"/>
    </source>
</evidence>
<evidence type="ECO:0000259" key="2">
    <source>
        <dbReference type="Pfam" id="PF03972"/>
    </source>
</evidence>